<sequence>MITQPTSSGPSSPRLILNSPPLDSPPSLTGNTSYFQPPAPHSIGKPSSKCPVPGPKPLYPPGQGPSTPSKNKPRPQPQAKGRTPAEVYANQHTALQNTSKRQLPIPTIDHHHHTPQKEKEKEKGTKPIFEWISRKLGSRRATISESPSSPSSSSNPNYRFPIPSNGSPKLNGSGGNGNGNTRNRIPSMPKPSTRGKSTRGGTFGMTTHHHQIGRQISNVSSNMDNQSLSMISTQSYVGTLERERRREANNPYPSIPIPKLIATGGLKDTIKRRGTSKSPAPAGDRGREREDDNDGTTISMSFSYSYLSRSPRSRSYSLDSIRSLSRSSYSNSNRRSLDDNISEREKDNTRFRRFRGGRERASTDDTNERPTSGLGIGGTRPGADDDASLRPFPPSHPASPTPSHSVLSRTGSNPIPLATTSIRYDGSVSGAGNRSRTNTFYSTWSGLGGNNGGRARSFTSSSLDGLYGSTYRYSFDQYNDHDGPGSGPQDGDEEDDDERGRQSRQDSTSTKPTTCISFDSTPPIAHIAQPNLQIQTQAQGTPGPSTPHQLQTPVATQNGTFGLGDVITSSPMSQAQADPSVSTSPQYHSRDISSSEESHLTPPTPTTPTSASNVTTPLSPAHPMILPSPSVHVHVHVQAPKHTPHHPVHNPIPSEVPDDNASMLTLASSTFGLLPQPGQGQGQANSINPSESTSASESHTPTIPHHPSDPNTPLIPSSGVLGQPPSINRLKENKRPSYITSPSIHWAPTPNPLDERPTSTYENNSHYPPSTHASILSVKWADRDASVRAVRRKGSWESYESGWSWRDGWGTGTARNVSSPLGEDRPGSWRSREREGDEGVGGVVVVAN</sequence>
<feature type="compositionally biased region" description="Polar residues" evidence="1">
    <location>
        <begin position="537"/>
        <end position="560"/>
    </location>
</feature>
<organism evidence="2">
    <name type="scientific">Kwoniella bestiolae CBS 10118</name>
    <dbReference type="NCBI Taxonomy" id="1296100"/>
    <lineage>
        <taxon>Eukaryota</taxon>
        <taxon>Fungi</taxon>
        <taxon>Dikarya</taxon>
        <taxon>Basidiomycota</taxon>
        <taxon>Agaricomycotina</taxon>
        <taxon>Tremellomycetes</taxon>
        <taxon>Tremellales</taxon>
        <taxon>Cryptococcaceae</taxon>
        <taxon>Kwoniella</taxon>
    </lineage>
</organism>
<proteinExistence type="predicted"/>
<feature type="compositionally biased region" description="Pro residues" evidence="1">
    <location>
        <begin position="391"/>
        <end position="400"/>
    </location>
</feature>
<dbReference type="KEGG" id="kbi:30212823"/>
<feature type="region of interest" description="Disordered" evidence="1">
    <location>
        <begin position="474"/>
        <end position="523"/>
    </location>
</feature>
<name>A0A1B9FSA0_9TREE</name>
<feature type="region of interest" description="Disordered" evidence="1">
    <location>
        <begin position="1"/>
        <end position="206"/>
    </location>
</feature>
<feature type="compositionally biased region" description="Basic and acidic residues" evidence="1">
    <location>
        <begin position="115"/>
        <end position="125"/>
    </location>
</feature>
<evidence type="ECO:0000313" key="4">
    <source>
        <dbReference type="Proteomes" id="UP000092730"/>
    </source>
</evidence>
<feature type="compositionally biased region" description="Polar residues" evidence="1">
    <location>
        <begin position="508"/>
        <end position="520"/>
    </location>
</feature>
<dbReference type="VEuPathDB" id="FungiDB:I302_08424"/>
<evidence type="ECO:0000313" key="2">
    <source>
        <dbReference type="EMBL" id="OCF21648.1"/>
    </source>
</evidence>
<reference evidence="3" key="2">
    <citation type="submission" date="2013-07" db="EMBL/GenBank/DDBJ databases">
        <authorList>
            <consortium name="The Broad Institute Genome Sequencing Platform"/>
            <person name="Cuomo C."/>
            <person name="Litvintseva A."/>
            <person name="Chen Y."/>
            <person name="Heitman J."/>
            <person name="Sun S."/>
            <person name="Springer D."/>
            <person name="Dromer F."/>
            <person name="Young S.K."/>
            <person name="Zeng Q."/>
            <person name="Gargeya S."/>
            <person name="Fitzgerald M."/>
            <person name="Abouelleil A."/>
            <person name="Alvarado L."/>
            <person name="Berlin A.M."/>
            <person name="Chapman S.B."/>
            <person name="Dewar J."/>
            <person name="Goldberg J."/>
            <person name="Griggs A."/>
            <person name="Gujja S."/>
            <person name="Hansen M."/>
            <person name="Howarth C."/>
            <person name="Imamovic A."/>
            <person name="Larimer J."/>
            <person name="McCowan C."/>
            <person name="Murphy C."/>
            <person name="Pearson M."/>
            <person name="Priest M."/>
            <person name="Roberts A."/>
            <person name="Saif S."/>
            <person name="Shea T."/>
            <person name="Sykes S."/>
            <person name="Wortman J."/>
            <person name="Nusbaum C."/>
            <person name="Birren B."/>
        </authorList>
    </citation>
    <scope>NUCLEOTIDE SEQUENCE</scope>
    <source>
        <strain evidence="3">CBS 10118</strain>
    </source>
</reference>
<feature type="compositionally biased region" description="Low complexity" evidence="1">
    <location>
        <begin position="15"/>
        <end position="28"/>
    </location>
</feature>
<feature type="region of interest" description="Disordered" evidence="1">
    <location>
        <begin position="809"/>
        <end position="848"/>
    </location>
</feature>
<feature type="compositionally biased region" description="Polar residues" evidence="1">
    <location>
        <begin position="662"/>
        <end position="671"/>
    </location>
</feature>
<feature type="compositionally biased region" description="Basic and acidic residues" evidence="1">
    <location>
        <begin position="822"/>
        <end position="837"/>
    </location>
</feature>
<feature type="compositionally biased region" description="Basic and acidic residues" evidence="1">
    <location>
        <begin position="335"/>
        <end position="368"/>
    </location>
</feature>
<dbReference type="AlphaFoldDB" id="A0A1B9FSA0"/>
<feature type="compositionally biased region" description="Polar residues" evidence="1">
    <location>
        <begin position="684"/>
        <end position="701"/>
    </location>
</feature>
<reference evidence="2" key="3">
    <citation type="submission" date="2014-01" db="EMBL/GenBank/DDBJ databases">
        <title>Evolution of pathogenesis and genome organization in the Tremellales.</title>
        <authorList>
            <person name="Cuomo C."/>
            <person name="Litvintseva A."/>
            <person name="Heitman J."/>
            <person name="Chen Y."/>
            <person name="Sun S."/>
            <person name="Springer D."/>
            <person name="Dromer F."/>
            <person name="Young S."/>
            <person name="Zeng Q."/>
            <person name="Chapman S."/>
            <person name="Gujja S."/>
            <person name="Saif S."/>
            <person name="Birren B."/>
        </authorList>
    </citation>
    <scope>NUCLEOTIDE SEQUENCE</scope>
    <source>
        <strain evidence="2">CBS 10118</strain>
    </source>
</reference>
<dbReference type="RefSeq" id="XP_019042718.1">
    <property type="nucleotide sequence ID" value="XM_019195005.1"/>
</dbReference>
<feature type="region of interest" description="Disordered" evidence="1">
    <location>
        <begin position="640"/>
        <end position="768"/>
    </location>
</feature>
<feature type="region of interest" description="Disordered" evidence="1">
    <location>
        <begin position="537"/>
        <end position="626"/>
    </location>
</feature>
<dbReference type="Proteomes" id="UP000092730">
    <property type="component" value="Chromosome 3"/>
</dbReference>
<feature type="compositionally biased region" description="Basic and acidic residues" evidence="1">
    <location>
        <begin position="588"/>
        <end position="599"/>
    </location>
</feature>
<dbReference type="EMBL" id="CP144543">
    <property type="protein sequence ID" value="WVW83118.1"/>
    <property type="molecule type" value="Genomic_DNA"/>
</dbReference>
<protein>
    <submittedName>
        <fullName evidence="2">Uncharacterized protein</fullName>
    </submittedName>
</protein>
<evidence type="ECO:0000256" key="1">
    <source>
        <dbReference type="SAM" id="MobiDB-lite"/>
    </source>
</evidence>
<feature type="region of interest" description="Disordered" evidence="1">
    <location>
        <begin position="245"/>
        <end position="299"/>
    </location>
</feature>
<reference evidence="2" key="1">
    <citation type="submission" date="2013-07" db="EMBL/GenBank/DDBJ databases">
        <title>The Genome Sequence of Cryptococcus bestiolae CBS10118.</title>
        <authorList>
            <consortium name="The Broad Institute Genome Sequencing Platform"/>
            <person name="Cuomo C."/>
            <person name="Litvintseva A."/>
            <person name="Chen Y."/>
            <person name="Heitman J."/>
            <person name="Sun S."/>
            <person name="Springer D."/>
            <person name="Dromer F."/>
            <person name="Young S.K."/>
            <person name="Zeng Q."/>
            <person name="Gargeya S."/>
            <person name="Fitzgerald M."/>
            <person name="Abouelleil A."/>
            <person name="Alvarado L."/>
            <person name="Berlin A.M."/>
            <person name="Chapman S.B."/>
            <person name="Dewar J."/>
            <person name="Goldberg J."/>
            <person name="Griggs A."/>
            <person name="Gujja S."/>
            <person name="Hansen M."/>
            <person name="Howarth C."/>
            <person name="Imamovic A."/>
            <person name="Larimer J."/>
            <person name="McCowan C."/>
            <person name="Murphy C."/>
            <person name="Pearson M."/>
            <person name="Priest M."/>
            <person name="Roberts A."/>
            <person name="Saif S."/>
            <person name="Shea T."/>
            <person name="Sykes S."/>
            <person name="Wortman J."/>
            <person name="Nusbaum C."/>
            <person name="Birren B."/>
        </authorList>
    </citation>
    <scope>NUCLEOTIDE SEQUENCE [LARGE SCALE GENOMIC DNA]</scope>
    <source>
        <strain evidence="2">CBS 10118</strain>
    </source>
</reference>
<feature type="compositionally biased region" description="Low complexity" evidence="1">
    <location>
        <begin position="313"/>
        <end position="334"/>
    </location>
</feature>
<feature type="compositionally biased region" description="Polar residues" evidence="1">
    <location>
        <begin position="406"/>
        <end position="422"/>
    </location>
</feature>
<gene>
    <name evidence="2" type="ORF">I302_08424</name>
    <name evidence="3" type="ORF">I302_105136</name>
</gene>
<dbReference type="OrthoDB" id="2565314at2759"/>
<keyword evidence="4" id="KW-1185">Reference proteome</keyword>
<reference evidence="3" key="4">
    <citation type="submission" date="2024-02" db="EMBL/GenBank/DDBJ databases">
        <title>Comparative genomics of Cryptococcus and Kwoniella reveals pathogenesis evolution and contrasting modes of karyotype evolution via chromosome fusion or intercentromeric recombination.</title>
        <authorList>
            <person name="Coelho M.A."/>
            <person name="David-Palma M."/>
            <person name="Shea T."/>
            <person name="Bowers K."/>
            <person name="McGinley-Smith S."/>
            <person name="Mohammad A.W."/>
            <person name="Gnirke A."/>
            <person name="Yurkov A.M."/>
            <person name="Nowrousian M."/>
            <person name="Sun S."/>
            <person name="Cuomo C.A."/>
            <person name="Heitman J."/>
        </authorList>
    </citation>
    <scope>NUCLEOTIDE SEQUENCE</scope>
    <source>
        <strain evidence="3">CBS 10118</strain>
    </source>
</reference>
<dbReference type="EMBL" id="KI894026">
    <property type="protein sequence ID" value="OCF21648.1"/>
    <property type="molecule type" value="Genomic_DNA"/>
</dbReference>
<feature type="compositionally biased region" description="Polar residues" evidence="1">
    <location>
        <begin position="1"/>
        <end position="11"/>
    </location>
</feature>
<evidence type="ECO:0000313" key="3">
    <source>
        <dbReference type="EMBL" id="WVW83118.1"/>
    </source>
</evidence>
<feature type="compositionally biased region" description="Low complexity" evidence="1">
    <location>
        <begin position="607"/>
        <end position="617"/>
    </location>
</feature>
<dbReference type="GeneID" id="30212823"/>
<accession>A0A1B9FSA0</accession>
<feature type="compositionally biased region" description="Polar residues" evidence="1">
    <location>
        <begin position="90"/>
        <end position="101"/>
    </location>
</feature>
<feature type="region of interest" description="Disordered" evidence="1">
    <location>
        <begin position="313"/>
        <end position="437"/>
    </location>
</feature>
<feature type="compositionally biased region" description="Polar residues" evidence="1">
    <location>
        <begin position="758"/>
        <end position="768"/>
    </location>
</feature>
<feature type="compositionally biased region" description="Low complexity" evidence="1">
    <location>
        <begin position="144"/>
        <end position="157"/>
    </location>
</feature>
<feature type="compositionally biased region" description="Pro residues" evidence="1">
    <location>
        <begin position="52"/>
        <end position="63"/>
    </location>
</feature>
<feature type="compositionally biased region" description="Polar residues" evidence="1">
    <location>
        <begin position="567"/>
        <end position="587"/>
    </location>
</feature>